<evidence type="ECO:0000256" key="3">
    <source>
        <dbReference type="ARBA" id="ARBA00022989"/>
    </source>
</evidence>
<evidence type="ECO:0000256" key="4">
    <source>
        <dbReference type="ARBA" id="ARBA00023136"/>
    </source>
</evidence>
<feature type="domain" description="Sugar phosphate transporter" evidence="7">
    <location>
        <begin position="13"/>
        <end position="176"/>
    </location>
</feature>
<feature type="domain" description="Sugar phosphate transporter" evidence="7">
    <location>
        <begin position="321"/>
        <end position="418"/>
    </location>
</feature>
<name>A0A2V1AAE0_9ASCO</name>
<dbReference type="RefSeq" id="XP_025335163.1">
    <property type="nucleotide sequence ID" value="XM_025480863.1"/>
</dbReference>
<proteinExistence type="predicted"/>
<feature type="chain" id="PRO_5015863185" description="Sugar phosphate transporter domain-containing protein" evidence="6">
    <location>
        <begin position="28"/>
        <end position="465"/>
    </location>
</feature>
<dbReference type="PANTHER" id="PTHR11132">
    <property type="entry name" value="SOLUTE CARRIER FAMILY 35"/>
    <property type="match status" value="1"/>
</dbReference>
<evidence type="ECO:0000256" key="5">
    <source>
        <dbReference type="SAM" id="Phobius"/>
    </source>
</evidence>
<sequence>MMAISHWLPPFSMQTLLICVLWYSVSSFTSQVTKVIMVELPYPLFLSQFQFFLGALLSMSMIQISRKFSRFHLIFPTGTVPSDGSSAVFDKRIFIKVLPLGVFQFTAKYFSLCATSLIPVATVASVKALSPLLIVVGYRCFYKVHFPVLTYFSLVPLLIGVIMIIMADAGFSASASFGPVLNEAHVKGLLFCVFSTVIMATQQIYGKELITWDTGVIANPASLVLNTDRSRAVTPEFGPYPLPKHESTSNDFLSPSSIFNKRKDTLRLPYSVSDLSLDEKNECLQNRAQHYDMEVQEGNSATNPFSALASAVKGVGKPDKFTVIFYISLIGFSFSFSGFCAREAVSLYKDLSEPMHFEGAPDEHHDLGRMLVLVFMSSLSHFCQTVLAFVLLGSVPALSYSIASMMKRIVIIVVSIIFASRLSAGTENLWFGALTGIQIQGLLLIGLGLYFYDRWGSRSLKENRV</sequence>
<feature type="transmembrane region" description="Helical" evidence="5">
    <location>
        <begin position="43"/>
        <end position="62"/>
    </location>
</feature>
<feature type="transmembrane region" description="Helical" evidence="5">
    <location>
        <begin position="430"/>
        <end position="452"/>
    </location>
</feature>
<feature type="transmembrane region" description="Helical" evidence="5">
    <location>
        <begin position="148"/>
        <end position="166"/>
    </location>
</feature>
<evidence type="ECO:0000256" key="6">
    <source>
        <dbReference type="SAM" id="SignalP"/>
    </source>
</evidence>
<feature type="transmembrane region" description="Helical" evidence="5">
    <location>
        <begin position="405"/>
        <end position="424"/>
    </location>
</feature>
<dbReference type="Pfam" id="PF03151">
    <property type="entry name" value="TPT"/>
    <property type="match status" value="2"/>
</dbReference>
<feature type="transmembrane region" description="Helical" evidence="5">
    <location>
        <begin position="370"/>
        <end position="393"/>
    </location>
</feature>
<dbReference type="InterPro" id="IPR004853">
    <property type="entry name" value="Sugar_P_trans_dom"/>
</dbReference>
<dbReference type="AlphaFoldDB" id="A0A2V1AAE0"/>
<dbReference type="VEuPathDB" id="FungiDB:CXQ87_002350"/>
<feature type="transmembrane region" description="Helical" evidence="5">
    <location>
        <begin position="117"/>
        <end position="136"/>
    </location>
</feature>
<evidence type="ECO:0000256" key="1">
    <source>
        <dbReference type="ARBA" id="ARBA00004141"/>
    </source>
</evidence>
<feature type="transmembrane region" description="Helical" evidence="5">
    <location>
        <begin position="186"/>
        <end position="205"/>
    </location>
</feature>
<dbReference type="InterPro" id="IPR050186">
    <property type="entry name" value="TPT_transporter"/>
</dbReference>
<keyword evidence="9" id="KW-1185">Reference proteome</keyword>
<evidence type="ECO:0000256" key="2">
    <source>
        <dbReference type="ARBA" id="ARBA00022692"/>
    </source>
</evidence>
<evidence type="ECO:0000313" key="9">
    <source>
        <dbReference type="Proteomes" id="UP000244406"/>
    </source>
</evidence>
<accession>A0A2V1AAE0</accession>
<evidence type="ECO:0000259" key="7">
    <source>
        <dbReference type="Pfam" id="PF03151"/>
    </source>
</evidence>
<organism evidence="8 9">
    <name type="scientific">Candidozyma duobushaemuli</name>
    <dbReference type="NCBI Taxonomy" id="1231522"/>
    <lineage>
        <taxon>Eukaryota</taxon>
        <taxon>Fungi</taxon>
        <taxon>Dikarya</taxon>
        <taxon>Ascomycota</taxon>
        <taxon>Saccharomycotina</taxon>
        <taxon>Pichiomycetes</taxon>
        <taxon>Metschnikowiaceae</taxon>
        <taxon>Candidozyma</taxon>
    </lineage>
</organism>
<dbReference type="GeneID" id="37002350"/>
<evidence type="ECO:0000313" key="8">
    <source>
        <dbReference type="EMBL" id="PVH14223.1"/>
    </source>
</evidence>
<dbReference type="Proteomes" id="UP000244406">
    <property type="component" value="Unassembled WGS sequence"/>
</dbReference>
<protein>
    <recommendedName>
        <fullName evidence="7">Sugar phosphate transporter domain-containing protein</fullName>
    </recommendedName>
</protein>
<comment type="caution">
    <text evidence="8">The sequence shown here is derived from an EMBL/GenBank/DDBJ whole genome shotgun (WGS) entry which is preliminary data.</text>
</comment>
<dbReference type="EMBL" id="PKFP01000001">
    <property type="protein sequence ID" value="PVH14223.1"/>
    <property type="molecule type" value="Genomic_DNA"/>
</dbReference>
<feature type="signal peptide" evidence="6">
    <location>
        <begin position="1"/>
        <end position="27"/>
    </location>
</feature>
<dbReference type="GO" id="GO:0016020">
    <property type="term" value="C:membrane"/>
    <property type="evidence" value="ECO:0007669"/>
    <property type="project" value="UniProtKB-SubCell"/>
</dbReference>
<keyword evidence="4 5" id="KW-0472">Membrane</keyword>
<gene>
    <name evidence="8" type="ORF">CXQ87_002350</name>
</gene>
<reference evidence="8 9" key="1">
    <citation type="submission" date="2017-12" db="EMBL/GenBank/DDBJ databases">
        <title>Genome Sequence of the Amphotericin B-resistant Candida duobushaemulonii strain, B09383.</title>
        <authorList>
            <person name="Chow N.A."/>
            <person name="Gade L."/>
            <person name="Batra D."/>
            <person name="Rowe L.A."/>
            <person name="Loparev V.N."/>
            <person name="Litvintseva A.P."/>
        </authorList>
    </citation>
    <scope>NUCLEOTIDE SEQUENCE [LARGE SCALE GENOMIC DNA]</scope>
    <source>
        <strain evidence="8 9">B09383</strain>
    </source>
</reference>
<comment type="subcellular location">
    <subcellularLocation>
        <location evidence="1">Membrane</location>
        <topology evidence="1">Multi-pass membrane protein</topology>
    </subcellularLocation>
</comment>
<feature type="transmembrane region" description="Helical" evidence="5">
    <location>
        <begin position="323"/>
        <end position="345"/>
    </location>
</feature>
<keyword evidence="2 5" id="KW-0812">Transmembrane</keyword>
<keyword evidence="6" id="KW-0732">Signal</keyword>
<keyword evidence="3 5" id="KW-1133">Transmembrane helix</keyword>